<keyword evidence="3" id="KW-1185">Reference proteome</keyword>
<dbReference type="NCBIfam" id="NF003818">
    <property type="entry name" value="PRK05409.1"/>
    <property type="match status" value="1"/>
</dbReference>
<dbReference type="PANTHER" id="PTHR42194">
    <property type="entry name" value="UPF0276 PROTEIN HI_1600"/>
    <property type="match status" value="1"/>
</dbReference>
<protein>
    <recommendedName>
        <fullName evidence="1">UPF0276 protein HQR01_03715</fullName>
    </recommendedName>
</protein>
<organism evidence="2 3">
    <name type="scientific">Erythrobacter mangrovi</name>
    <dbReference type="NCBI Taxonomy" id="2739433"/>
    <lineage>
        <taxon>Bacteria</taxon>
        <taxon>Pseudomonadati</taxon>
        <taxon>Pseudomonadota</taxon>
        <taxon>Alphaproteobacteria</taxon>
        <taxon>Sphingomonadales</taxon>
        <taxon>Erythrobacteraceae</taxon>
        <taxon>Erythrobacter/Porphyrobacter group</taxon>
        <taxon>Erythrobacter</taxon>
    </lineage>
</organism>
<accession>A0A7D4BMU6</accession>
<reference evidence="2 3" key="1">
    <citation type="submission" date="2020-05" db="EMBL/GenBank/DDBJ databases">
        <title>Erythrobacter mangrovi sp. nov., isolated from rhizosphere soil of mangrove plant (Kandelia candel).</title>
        <authorList>
            <person name="Ye Y.H."/>
        </authorList>
    </citation>
    <scope>NUCLEOTIDE SEQUENCE [LARGE SCALE GENOMIC DNA]</scope>
    <source>
        <strain evidence="2 3">EB310</strain>
    </source>
</reference>
<evidence type="ECO:0000313" key="3">
    <source>
        <dbReference type="Proteomes" id="UP000504693"/>
    </source>
</evidence>
<gene>
    <name evidence="2" type="ORF">HQR01_03715</name>
</gene>
<evidence type="ECO:0000313" key="2">
    <source>
        <dbReference type="EMBL" id="QKG70544.1"/>
    </source>
</evidence>
<dbReference type="HAMAP" id="MF_00697">
    <property type="entry name" value="UPF0276"/>
    <property type="match status" value="1"/>
</dbReference>
<evidence type="ECO:0000256" key="1">
    <source>
        <dbReference type="HAMAP-Rule" id="MF_00697"/>
    </source>
</evidence>
<dbReference type="AlphaFoldDB" id="A0A7D4BMU6"/>
<dbReference type="KEGG" id="emv:HQR01_03715"/>
<dbReference type="Gene3D" id="3.20.20.150">
    <property type="entry name" value="Divalent-metal-dependent TIM barrel enzymes"/>
    <property type="match status" value="1"/>
</dbReference>
<comment type="similarity">
    <text evidence="1">Belongs to the UPF0276 family.</text>
</comment>
<sequence>MNAIAPFHGFGLGLRQTHYSDFLDGDVPVDFVEVISENYMVDGGKPLRLLEEVRAKHPVIIHGVSMSIGSAQGISDDYLLRLKGLADRIDPLWVSDHLCWTRTSAHNSHDLLPLPLTRAALDVVCSNIDRAQTALGRAMLFENPSSYLSFPEDEMSEWEFLSEMALRTGCYLLLDVNNVYVSAHNHQFDANEYLAGIPADRVRQIHLAGHQPGEIIVDTHDREVCEGVWELYAAAIARLGPVATMIERDGHIPPLPELLDELAIARRIASAETAQVAA</sequence>
<dbReference type="Proteomes" id="UP000504693">
    <property type="component" value="Chromosome"/>
</dbReference>
<dbReference type="Pfam" id="PF05114">
    <property type="entry name" value="MbnB_TglH_ChrH"/>
    <property type="match status" value="1"/>
</dbReference>
<name>A0A7D4BMU6_9SPHN</name>
<dbReference type="EMBL" id="CP053921">
    <property type="protein sequence ID" value="QKG70544.1"/>
    <property type="molecule type" value="Genomic_DNA"/>
</dbReference>
<dbReference type="PANTHER" id="PTHR42194:SF1">
    <property type="entry name" value="UPF0276 PROTEIN HI_1600"/>
    <property type="match status" value="1"/>
</dbReference>
<dbReference type="RefSeq" id="WP_173212681.1">
    <property type="nucleotide sequence ID" value="NZ_CP053921.1"/>
</dbReference>
<proteinExistence type="inferred from homology"/>
<dbReference type="InterPro" id="IPR007801">
    <property type="entry name" value="MbnB/TglH/ChrH"/>
</dbReference>